<dbReference type="EMBL" id="MU277198">
    <property type="protein sequence ID" value="KAI0064573.1"/>
    <property type="molecule type" value="Genomic_DNA"/>
</dbReference>
<keyword evidence="2" id="KW-1185">Reference proteome</keyword>
<evidence type="ECO:0000313" key="1">
    <source>
        <dbReference type="EMBL" id="KAI0064573.1"/>
    </source>
</evidence>
<name>A0ACB8T736_9AGAM</name>
<organism evidence="1 2">
    <name type="scientific">Artomyces pyxidatus</name>
    <dbReference type="NCBI Taxonomy" id="48021"/>
    <lineage>
        <taxon>Eukaryota</taxon>
        <taxon>Fungi</taxon>
        <taxon>Dikarya</taxon>
        <taxon>Basidiomycota</taxon>
        <taxon>Agaricomycotina</taxon>
        <taxon>Agaricomycetes</taxon>
        <taxon>Russulales</taxon>
        <taxon>Auriscalpiaceae</taxon>
        <taxon>Artomyces</taxon>
    </lineage>
</organism>
<protein>
    <submittedName>
        <fullName evidence="1">Uncharacterized protein</fullName>
    </submittedName>
</protein>
<accession>A0ACB8T736</accession>
<sequence>MALLHDRGAFSCVTILVHHVRLRPSMPGLGLVVAFAVELLCPTSVIHHMSAPTPLSPWSTIASVCTLRYSRRPSQTMFQKPLMNVRALHLHPARTWPPCCQRSCTTRACSRVARGDTRSDFSDALPYDGFGACLAVGYQTSIPGDGPFDLFHSGALLHRCAPPPPARRTTVEKRYH</sequence>
<proteinExistence type="predicted"/>
<evidence type="ECO:0000313" key="2">
    <source>
        <dbReference type="Proteomes" id="UP000814140"/>
    </source>
</evidence>
<reference evidence="1" key="1">
    <citation type="submission" date="2021-03" db="EMBL/GenBank/DDBJ databases">
        <authorList>
            <consortium name="DOE Joint Genome Institute"/>
            <person name="Ahrendt S."/>
            <person name="Looney B.P."/>
            <person name="Miyauchi S."/>
            <person name="Morin E."/>
            <person name="Drula E."/>
            <person name="Courty P.E."/>
            <person name="Chicoki N."/>
            <person name="Fauchery L."/>
            <person name="Kohler A."/>
            <person name="Kuo A."/>
            <person name="Labutti K."/>
            <person name="Pangilinan J."/>
            <person name="Lipzen A."/>
            <person name="Riley R."/>
            <person name="Andreopoulos W."/>
            <person name="He G."/>
            <person name="Johnson J."/>
            <person name="Barry K.W."/>
            <person name="Grigoriev I.V."/>
            <person name="Nagy L."/>
            <person name="Hibbett D."/>
            <person name="Henrissat B."/>
            <person name="Matheny P.B."/>
            <person name="Labbe J."/>
            <person name="Martin F."/>
        </authorList>
    </citation>
    <scope>NUCLEOTIDE SEQUENCE</scope>
    <source>
        <strain evidence="1">HHB10654</strain>
    </source>
</reference>
<dbReference type="Proteomes" id="UP000814140">
    <property type="component" value="Unassembled WGS sequence"/>
</dbReference>
<gene>
    <name evidence="1" type="ORF">BV25DRAFT_260282</name>
</gene>
<reference evidence="1" key="2">
    <citation type="journal article" date="2022" name="New Phytol.">
        <title>Evolutionary transition to the ectomycorrhizal habit in the genomes of a hyperdiverse lineage of mushroom-forming fungi.</title>
        <authorList>
            <person name="Looney B."/>
            <person name="Miyauchi S."/>
            <person name="Morin E."/>
            <person name="Drula E."/>
            <person name="Courty P.E."/>
            <person name="Kohler A."/>
            <person name="Kuo A."/>
            <person name="LaButti K."/>
            <person name="Pangilinan J."/>
            <person name="Lipzen A."/>
            <person name="Riley R."/>
            <person name="Andreopoulos W."/>
            <person name="He G."/>
            <person name="Johnson J."/>
            <person name="Nolan M."/>
            <person name="Tritt A."/>
            <person name="Barry K.W."/>
            <person name="Grigoriev I.V."/>
            <person name="Nagy L.G."/>
            <person name="Hibbett D."/>
            <person name="Henrissat B."/>
            <person name="Matheny P.B."/>
            <person name="Labbe J."/>
            <person name="Martin F.M."/>
        </authorList>
    </citation>
    <scope>NUCLEOTIDE SEQUENCE</scope>
    <source>
        <strain evidence="1">HHB10654</strain>
    </source>
</reference>
<comment type="caution">
    <text evidence="1">The sequence shown here is derived from an EMBL/GenBank/DDBJ whole genome shotgun (WGS) entry which is preliminary data.</text>
</comment>